<reference evidence="11 12" key="1">
    <citation type="submission" date="2017-04" db="EMBL/GenBank/DDBJ databases">
        <authorList>
            <person name="Afonso C.L."/>
            <person name="Miller P.J."/>
            <person name="Scott M.A."/>
            <person name="Spackman E."/>
            <person name="Goraichik I."/>
            <person name="Dimitrov K.M."/>
            <person name="Suarez D.L."/>
            <person name="Swayne D.E."/>
        </authorList>
    </citation>
    <scope>NUCLEOTIDE SEQUENCE [LARGE SCALE GENOMIC DNA]</scope>
    <source>
        <strain evidence="11 12">DSM 5090</strain>
    </source>
</reference>
<dbReference type="PROSITE" id="PS00687">
    <property type="entry name" value="ALDEHYDE_DEHYDR_GLU"/>
    <property type="match status" value="1"/>
</dbReference>
<dbReference type="STRING" id="112901.SAMN04488500_105101"/>
<gene>
    <name evidence="11" type="ORF">SAMN04488500_105101</name>
</gene>
<dbReference type="InterPro" id="IPR016163">
    <property type="entry name" value="Ald_DH_C"/>
</dbReference>
<evidence type="ECO:0000256" key="3">
    <source>
        <dbReference type="ARBA" id="ARBA00023002"/>
    </source>
</evidence>
<keyword evidence="3 9" id="KW-0560">Oxidoreductase</keyword>
<dbReference type="FunFam" id="3.40.309.10:FF:000005">
    <property type="entry name" value="1-pyrroline-5-carboxylate dehydrogenase 1"/>
    <property type="match status" value="1"/>
</dbReference>
<dbReference type="InterPro" id="IPR005932">
    <property type="entry name" value="RocA"/>
</dbReference>
<dbReference type="InterPro" id="IPR016162">
    <property type="entry name" value="Ald_DH_N"/>
</dbReference>
<dbReference type="InterPro" id="IPR016161">
    <property type="entry name" value="Ald_DH/histidinol_DH"/>
</dbReference>
<dbReference type="Pfam" id="PF00171">
    <property type="entry name" value="Aldedh"/>
    <property type="match status" value="1"/>
</dbReference>
<evidence type="ECO:0000256" key="1">
    <source>
        <dbReference type="ARBA" id="ARBA00004786"/>
    </source>
</evidence>
<dbReference type="Gene3D" id="3.40.605.10">
    <property type="entry name" value="Aldehyde Dehydrogenase, Chain A, domain 1"/>
    <property type="match status" value="1"/>
</dbReference>
<dbReference type="PANTHER" id="PTHR42862:SF1">
    <property type="entry name" value="DELTA-1-PYRROLINE-5-CARBOXYLATE DEHYDROGENASE 2, ISOFORM A-RELATED"/>
    <property type="match status" value="1"/>
</dbReference>
<dbReference type="Gene3D" id="3.40.309.10">
    <property type="entry name" value="Aldehyde Dehydrogenase, Chain A, domain 2"/>
    <property type="match status" value="1"/>
</dbReference>
<dbReference type="AlphaFoldDB" id="A0A1W2A7D4"/>
<dbReference type="PROSITE" id="PS00070">
    <property type="entry name" value="ALDEHYDE_DEHYDR_CYS"/>
    <property type="match status" value="1"/>
</dbReference>
<dbReference type="CDD" id="cd07124">
    <property type="entry name" value="ALDH_PutA-P5CDH-RocA"/>
    <property type="match status" value="1"/>
</dbReference>
<dbReference type="InterPro" id="IPR015590">
    <property type="entry name" value="Aldehyde_DH_dom"/>
</dbReference>
<evidence type="ECO:0000313" key="11">
    <source>
        <dbReference type="EMBL" id="SMC56188.1"/>
    </source>
</evidence>
<dbReference type="EMBL" id="FWXI01000005">
    <property type="protein sequence ID" value="SMC56188.1"/>
    <property type="molecule type" value="Genomic_DNA"/>
</dbReference>
<sequence length="515" mass="55534">MLVEYKNEALVNFSLPENRTAMEQELAKIATLKGRHYPLVIGGKKIDTEARITSVNPSNFEEVIGTTARANTELAESAVQSALSAFAEWQYVSPEERARYLFKAAAIMRRKKFEFSAWLVEESGKNWVEADADTAEAIDFLEYYAHQMLQYAAGMPVVPNAGEQNECFYIPLGVGLIIPPWNFPLAILAGMTAAAIVTGNTVIMKPASTTPIIAAKLMELWEEVSLPPGVVNFLPGSGSAIGDYLVSHPKIRFINFTGSKEVGLRINKLAADVVPGQKWIKRVVAEMGGKDAIIVDSEADIEDAANGIVASAFGFQGQKCSACSRAIIVADVYDEIVAKVAAKTKALKMGPASDPTINMGPVIDKNAYGKILEYIEIGKSEGRIVAGGVKGAENGYFIEPTVVADVDSKARVAQEEIFGPVVALIKAADYNQAIAIANDTEYGLTGAVYSKNRTKLEKARREFHVGNLYLNRKCTGALVGVHPFGGFNMSGTDSKAGGADYLLLFMQAKSVAEKL</sequence>
<dbReference type="SUPFAM" id="SSF53720">
    <property type="entry name" value="ALDH-like"/>
    <property type="match status" value="1"/>
</dbReference>
<evidence type="ECO:0000256" key="9">
    <source>
        <dbReference type="RuleBase" id="RU003345"/>
    </source>
</evidence>
<evidence type="ECO:0000256" key="4">
    <source>
        <dbReference type="ARBA" id="ARBA00023027"/>
    </source>
</evidence>
<dbReference type="InterPro" id="IPR029510">
    <property type="entry name" value="Ald_DH_CS_GLU"/>
</dbReference>
<dbReference type="RefSeq" id="WP_084575037.1">
    <property type="nucleotide sequence ID" value="NZ_CP155572.1"/>
</dbReference>
<dbReference type="FunFam" id="3.40.605.10:FF:000045">
    <property type="entry name" value="1-pyrroline-5-carboxylate dehydrogenase 1"/>
    <property type="match status" value="1"/>
</dbReference>
<dbReference type="GO" id="GO:0004657">
    <property type="term" value="F:proline dehydrogenase activity"/>
    <property type="evidence" value="ECO:0007669"/>
    <property type="project" value="UniProtKB-ARBA"/>
</dbReference>
<dbReference type="GO" id="GO:0010133">
    <property type="term" value="P:L-proline catabolic process to L-glutamate"/>
    <property type="evidence" value="ECO:0007669"/>
    <property type="project" value="TreeGrafter"/>
</dbReference>
<organism evidence="11 12">
    <name type="scientific">Sporomusa malonica</name>
    <dbReference type="NCBI Taxonomy" id="112901"/>
    <lineage>
        <taxon>Bacteria</taxon>
        <taxon>Bacillati</taxon>
        <taxon>Bacillota</taxon>
        <taxon>Negativicutes</taxon>
        <taxon>Selenomonadales</taxon>
        <taxon>Sporomusaceae</taxon>
        <taxon>Sporomusa</taxon>
    </lineage>
</organism>
<dbReference type="InterPro" id="IPR050485">
    <property type="entry name" value="Proline_metab_enzyme"/>
</dbReference>
<proteinExistence type="inferred from homology"/>
<keyword evidence="4" id="KW-0520">NAD</keyword>
<accession>A0A1W2A7D4</accession>
<feature type="active site" evidence="8">
    <location>
        <position position="286"/>
    </location>
</feature>
<comment type="similarity">
    <text evidence="7">Belongs to the aldehyde dehydrogenase family. RocA subfamily.</text>
</comment>
<dbReference type="Proteomes" id="UP000192738">
    <property type="component" value="Unassembled WGS sequence"/>
</dbReference>
<dbReference type="NCBIfam" id="TIGR01237">
    <property type="entry name" value="D1pyr5carbox2"/>
    <property type="match status" value="1"/>
</dbReference>
<evidence type="ECO:0000259" key="10">
    <source>
        <dbReference type="Pfam" id="PF00171"/>
    </source>
</evidence>
<dbReference type="PANTHER" id="PTHR42862">
    <property type="entry name" value="DELTA-1-PYRROLINE-5-CARBOXYLATE DEHYDROGENASE 1, ISOFORM A-RELATED"/>
    <property type="match status" value="1"/>
</dbReference>
<dbReference type="NCBIfam" id="NF002852">
    <property type="entry name" value="PRK03137.1"/>
    <property type="match status" value="1"/>
</dbReference>
<dbReference type="EC" id="1.2.1.88" evidence="2"/>
<name>A0A1W2A7D4_9FIRM</name>
<evidence type="ECO:0000256" key="8">
    <source>
        <dbReference type="PROSITE-ProRule" id="PRU10007"/>
    </source>
</evidence>
<dbReference type="InterPro" id="IPR016160">
    <property type="entry name" value="Ald_DH_CS_CYS"/>
</dbReference>
<feature type="domain" description="Aldehyde dehydrogenase" evidence="10">
    <location>
        <begin position="50"/>
        <end position="511"/>
    </location>
</feature>
<keyword evidence="12" id="KW-1185">Reference proteome</keyword>
<evidence type="ECO:0000256" key="2">
    <source>
        <dbReference type="ARBA" id="ARBA00012884"/>
    </source>
</evidence>
<protein>
    <recommendedName>
        <fullName evidence="5">L-glutamate gamma-semialdehyde dehydrogenase</fullName>
        <ecNumber evidence="2">1.2.1.88</ecNumber>
    </recommendedName>
    <alternativeName>
        <fullName evidence="5">L-glutamate gamma-semialdehyde dehydrogenase</fullName>
    </alternativeName>
</protein>
<evidence type="ECO:0000256" key="6">
    <source>
        <dbReference type="ARBA" id="ARBA00048142"/>
    </source>
</evidence>
<evidence type="ECO:0000256" key="5">
    <source>
        <dbReference type="ARBA" id="ARBA00032259"/>
    </source>
</evidence>
<comment type="catalytic activity">
    <reaction evidence="6">
        <text>L-glutamate 5-semialdehyde + NAD(+) + H2O = L-glutamate + NADH + 2 H(+)</text>
        <dbReference type="Rhea" id="RHEA:30235"/>
        <dbReference type="ChEBI" id="CHEBI:15377"/>
        <dbReference type="ChEBI" id="CHEBI:15378"/>
        <dbReference type="ChEBI" id="CHEBI:29985"/>
        <dbReference type="ChEBI" id="CHEBI:57540"/>
        <dbReference type="ChEBI" id="CHEBI:57945"/>
        <dbReference type="ChEBI" id="CHEBI:58066"/>
        <dbReference type="EC" id="1.2.1.88"/>
    </reaction>
</comment>
<dbReference type="GO" id="GO:0003842">
    <property type="term" value="F:L-glutamate gamma-semialdehyde dehydrogenase activity"/>
    <property type="evidence" value="ECO:0007669"/>
    <property type="project" value="UniProtKB-EC"/>
</dbReference>
<evidence type="ECO:0000256" key="7">
    <source>
        <dbReference type="ARBA" id="ARBA00061617"/>
    </source>
</evidence>
<dbReference type="OrthoDB" id="9762913at2"/>
<dbReference type="GO" id="GO:0009898">
    <property type="term" value="C:cytoplasmic side of plasma membrane"/>
    <property type="evidence" value="ECO:0007669"/>
    <property type="project" value="TreeGrafter"/>
</dbReference>
<evidence type="ECO:0000313" key="12">
    <source>
        <dbReference type="Proteomes" id="UP000192738"/>
    </source>
</evidence>
<comment type="pathway">
    <text evidence="1">Amino-acid degradation; L-proline degradation into L-glutamate; L-glutamate from L-proline: step 2/2.</text>
</comment>